<keyword evidence="4" id="KW-0804">Transcription</keyword>
<dbReference type="InterPro" id="IPR036388">
    <property type="entry name" value="WH-like_DNA-bd_sf"/>
</dbReference>
<sequence length="194" mass="22762">MIAHQVIQDLKDGRTDAFDRIYDYYAEDMWALCYKYTRSREITEELVNDIFLRIWNRRSYIDPEQGIKNYLYATARSILHNWFQSVARSKRMQKAFEQEFLSGLQEARDSGVDAGIDVKTLRTMLNALPPKRRAIFEQCKMEGMSYAELATYFSITRNAVKDHMVKANKVIAHLNKSGEFFSLPLFVLYLLYLG</sequence>
<evidence type="ECO:0000256" key="2">
    <source>
        <dbReference type="ARBA" id="ARBA00023015"/>
    </source>
</evidence>
<dbReference type="InterPro" id="IPR014284">
    <property type="entry name" value="RNA_pol_sigma-70_dom"/>
</dbReference>
<protein>
    <submittedName>
        <fullName evidence="7">RNA polymerase sigma-70 factor</fullName>
    </submittedName>
</protein>
<evidence type="ECO:0000256" key="1">
    <source>
        <dbReference type="ARBA" id="ARBA00010641"/>
    </source>
</evidence>
<feature type="domain" description="RNA polymerase sigma-70 region 2" evidence="5">
    <location>
        <begin position="22"/>
        <end position="85"/>
    </location>
</feature>
<dbReference type="SUPFAM" id="SSF88659">
    <property type="entry name" value="Sigma3 and sigma4 domains of RNA polymerase sigma factors"/>
    <property type="match status" value="1"/>
</dbReference>
<comment type="similarity">
    <text evidence="1">Belongs to the sigma-70 factor family. ECF subfamily.</text>
</comment>
<evidence type="ECO:0000313" key="7">
    <source>
        <dbReference type="EMBL" id="GAA4317797.1"/>
    </source>
</evidence>
<organism evidence="7 8">
    <name type="scientific">Mucilaginibacter gynuensis</name>
    <dbReference type="NCBI Taxonomy" id="1302236"/>
    <lineage>
        <taxon>Bacteria</taxon>
        <taxon>Pseudomonadati</taxon>
        <taxon>Bacteroidota</taxon>
        <taxon>Sphingobacteriia</taxon>
        <taxon>Sphingobacteriales</taxon>
        <taxon>Sphingobacteriaceae</taxon>
        <taxon>Mucilaginibacter</taxon>
    </lineage>
</organism>
<comment type="caution">
    <text evidence="7">The sequence shown here is derived from an EMBL/GenBank/DDBJ whole genome shotgun (WGS) entry which is preliminary data.</text>
</comment>
<dbReference type="SUPFAM" id="SSF88946">
    <property type="entry name" value="Sigma2 domain of RNA polymerase sigma factors"/>
    <property type="match status" value="1"/>
</dbReference>
<feature type="domain" description="RNA polymerase sigma factor 70 region 4 type 2" evidence="6">
    <location>
        <begin position="121"/>
        <end position="167"/>
    </location>
</feature>
<keyword evidence="8" id="KW-1185">Reference proteome</keyword>
<dbReference type="Pfam" id="PF08281">
    <property type="entry name" value="Sigma70_r4_2"/>
    <property type="match status" value="1"/>
</dbReference>
<reference evidence="8" key="1">
    <citation type="journal article" date="2019" name="Int. J. Syst. Evol. Microbiol.">
        <title>The Global Catalogue of Microorganisms (GCM) 10K type strain sequencing project: providing services to taxonomists for standard genome sequencing and annotation.</title>
        <authorList>
            <consortium name="The Broad Institute Genomics Platform"/>
            <consortium name="The Broad Institute Genome Sequencing Center for Infectious Disease"/>
            <person name="Wu L."/>
            <person name="Ma J."/>
        </authorList>
    </citation>
    <scope>NUCLEOTIDE SEQUENCE [LARGE SCALE GENOMIC DNA]</scope>
    <source>
        <strain evidence="8">JCM 17705</strain>
    </source>
</reference>
<dbReference type="InterPro" id="IPR013249">
    <property type="entry name" value="RNA_pol_sigma70_r4_t2"/>
</dbReference>
<dbReference type="InterPro" id="IPR007627">
    <property type="entry name" value="RNA_pol_sigma70_r2"/>
</dbReference>
<evidence type="ECO:0000259" key="5">
    <source>
        <dbReference type="Pfam" id="PF04542"/>
    </source>
</evidence>
<keyword evidence="2" id="KW-0805">Transcription regulation</keyword>
<keyword evidence="3" id="KW-0731">Sigma factor</keyword>
<dbReference type="InterPro" id="IPR013325">
    <property type="entry name" value="RNA_pol_sigma_r2"/>
</dbReference>
<dbReference type="Proteomes" id="UP001500582">
    <property type="component" value="Unassembled WGS sequence"/>
</dbReference>
<gene>
    <name evidence="7" type="ORF">GCM10023149_15520</name>
</gene>
<dbReference type="RefSeq" id="WP_345210456.1">
    <property type="nucleotide sequence ID" value="NZ_BAABFT010000003.1"/>
</dbReference>
<name>A0ABP8G5A3_9SPHI</name>
<dbReference type="Pfam" id="PF04542">
    <property type="entry name" value="Sigma70_r2"/>
    <property type="match status" value="1"/>
</dbReference>
<dbReference type="Gene3D" id="1.10.10.10">
    <property type="entry name" value="Winged helix-like DNA-binding domain superfamily/Winged helix DNA-binding domain"/>
    <property type="match status" value="1"/>
</dbReference>
<dbReference type="EMBL" id="BAABFT010000003">
    <property type="protein sequence ID" value="GAA4317797.1"/>
    <property type="molecule type" value="Genomic_DNA"/>
</dbReference>
<dbReference type="InterPro" id="IPR013324">
    <property type="entry name" value="RNA_pol_sigma_r3/r4-like"/>
</dbReference>
<evidence type="ECO:0000256" key="3">
    <source>
        <dbReference type="ARBA" id="ARBA00023082"/>
    </source>
</evidence>
<dbReference type="PANTHER" id="PTHR43133">
    <property type="entry name" value="RNA POLYMERASE ECF-TYPE SIGMA FACTO"/>
    <property type="match status" value="1"/>
</dbReference>
<dbReference type="InterPro" id="IPR039425">
    <property type="entry name" value="RNA_pol_sigma-70-like"/>
</dbReference>
<dbReference type="PANTHER" id="PTHR43133:SF46">
    <property type="entry name" value="RNA POLYMERASE SIGMA-70 FACTOR ECF SUBFAMILY"/>
    <property type="match status" value="1"/>
</dbReference>
<dbReference type="NCBIfam" id="TIGR02937">
    <property type="entry name" value="sigma70-ECF"/>
    <property type="match status" value="1"/>
</dbReference>
<proteinExistence type="inferred from homology"/>
<accession>A0ABP8G5A3</accession>
<evidence type="ECO:0000259" key="6">
    <source>
        <dbReference type="Pfam" id="PF08281"/>
    </source>
</evidence>
<dbReference type="Gene3D" id="1.10.1740.10">
    <property type="match status" value="1"/>
</dbReference>
<evidence type="ECO:0000313" key="8">
    <source>
        <dbReference type="Proteomes" id="UP001500582"/>
    </source>
</evidence>
<evidence type="ECO:0000256" key="4">
    <source>
        <dbReference type="ARBA" id="ARBA00023163"/>
    </source>
</evidence>